<protein>
    <submittedName>
        <fullName evidence="2">NADH:ubiquinone oxidoreductase, NDUFB6/B17 subunit domain-containing protein</fullName>
    </submittedName>
</protein>
<dbReference type="Proteomes" id="UP001201812">
    <property type="component" value="Unassembled WGS sequence"/>
</dbReference>
<proteinExistence type="predicted"/>
<gene>
    <name evidence="2" type="ORF">DdX_03516</name>
</gene>
<dbReference type="PANTHER" id="PTHR21106">
    <property type="entry name" value="NADH DEHYDROGENASE [UBIQUINONE] 1 BETA SUBCOMPLEX SUBUNIT 6"/>
    <property type="match status" value="1"/>
</dbReference>
<accession>A0AAD4N8X1</accession>
<dbReference type="EMBL" id="JAKKPZ010000003">
    <property type="protein sequence ID" value="KAI1723361.1"/>
    <property type="molecule type" value="Genomic_DNA"/>
</dbReference>
<comment type="caution">
    <text evidence="2">The sequence shown here is derived from an EMBL/GenBank/DDBJ whole genome shotgun (WGS) entry which is preliminary data.</text>
</comment>
<organism evidence="2 3">
    <name type="scientific">Ditylenchus destructor</name>
    <dbReference type="NCBI Taxonomy" id="166010"/>
    <lineage>
        <taxon>Eukaryota</taxon>
        <taxon>Metazoa</taxon>
        <taxon>Ecdysozoa</taxon>
        <taxon>Nematoda</taxon>
        <taxon>Chromadorea</taxon>
        <taxon>Rhabditida</taxon>
        <taxon>Tylenchina</taxon>
        <taxon>Tylenchomorpha</taxon>
        <taxon>Sphaerularioidea</taxon>
        <taxon>Anguinidae</taxon>
        <taxon>Anguininae</taxon>
        <taxon>Ditylenchus</taxon>
    </lineage>
</organism>
<evidence type="ECO:0000313" key="3">
    <source>
        <dbReference type="Proteomes" id="UP001201812"/>
    </source>
</evidence>
<evidence type="ECO:0000256" key="1">
    <source>
        <dbReference type="SAM" id="MobiDB-lite"/>
    </source>
</evidence>
<name>A0AAD4N8X1_9BILA</name>
<reference evidence="2" key="1">
    <citation type="submission" date="2022-01" db="EMBL/GenBank/DDBJ databases">
        <title>Genome Sequence Resource for Two Populations of Ditylenchus destructor, the Migratory Endoparasitic Phytonematode.</title>
        <authorList>
            <person name="Zhang H."/>
            <person name="Lin R."/>
            <person name="Xie B."/>
        </authorList>
    </citation>
    <scope>NUCLEOTIDE SEQUENCE</scope>
    <source>
        <strain evidence="2">BazhouSP</strain>
    </source>
</reference>
<dbReference type="AlphaFoldDB" id="A0AAD4N8X1"/>
<dbReference type="Pfam" id="PF09782">
    <property type="entry name" value="NDUF_B6"/>
    <property type="match status" value="1"/>
</dbReference>
<evidence type="ECO:0000313" key="2">
    <source>
        <dbReference type="EMBL" id="KAI1723361.1"/>
    </source>
</evidence>
<feature type="region of interest" description="Disordered" evidence="1">
    <location>
        <begin position="1"/>
        <end position="33"/>
    </location>
</feature>
<dbReference type="InterPro" id="IPR019174">
    <property type="entry name" value="NADH_DH_b-subcmplx_su6"/>
</dbReference>
<dbReference type="GO" id="GO:0006120">
    <property type="term" value="P:mitochondrial electron transport, NADH to ubiquinone"/>
    <property type="evidence" value="ECO:0007669"/>
    <property type="project" value="InterPro"/>
</dbReference>
<keyword evidence="3" id="KW-1185">Reference proteome</keyword>
<dbReference type="PANTHER" id="PTHR21106:SF2">
    <property type="entry name" value="NADH DEHYDROGENASE [UBIQUINONE] 1 BETA SUBCOMPLEX SUBUNIT 6"/>
    <property type="match status" value="1"/>
</dbReference>
<sequence length="212" mass="25379">MGNYYEKPARLGNNPHTRTGAPIPKLNKYPGSDAPWHKQKNKMSLEMHMADERVRTAGLSDVEREWRHKWLKDQHIHPDEPIHVDAIYRNLNPIRLIYRWPMDKLYIHFLRPTFGSFYGGHIRHAVPKVVFMFLGFEFFYYWFKYEDKGWQRTRGGEALVNPLFIANKEEIDQQYPGLTELASNDPAKFDYYHPSWERRTAYIDVGEPRRPW</sequence>
<dbReference type="GO" id="GO:0005739">
    <property type="term" value="C:mitochondrion"/>
    <property type="evidence" value="ECO:0007669"/>
    <property type="project" value="GOC"/>
</dbReference>